<dbReference type="CDD" id="cd13530">
    <property type="entry name" value="PBP2_peptides_like"/>
    <property type="match status" value="1"/>
</dbReference>
<dbReference type="SMART" id="SM00062">
    <property type="entry name" value="PBPb"/>
    <property type="match status" value="1"/>
</dbReference>
<sequence>MKARSLAAGVLALSLVAAACGDDDDTTADDTVDTAAPEPAEEPSEEPAEEPAEEPSTETTTATTEAAGECNPLPLVQEGMLTVATGETVFPPWMGAGEDDFDDPSTGTGYEGALVFALAEEMGFTADQVTFVRTGFDEVIAPGSKDWDFNIQQYSITPERDEVVDFSDGYYTVDQAIIGAADSPAASATSIADLKPLRIGAAIGTTSLDYAEAIIDPDGEVQVYDDNSAAKAAFDAGQVDAIVFDLPTAYYITAVEITDASIIGILPEGDAPDELGMLFEDGNPLVPCVNAALQTLSDNGTLEALEQEWLAAGGDIPVFDS</sequence>
<reference evidence="5 6" key="1">
    <citation type="submission" date="2019-03" db="EMBL/GenBank/DDBJ databases">
        <title>Sequencing the genomes of 1000 actinobacteria strains.</title>
        <authorList>
            <person name="Klenk H.-P."/>
        </authorList>
    </citation>
    <scope>NUCLEOTIDE SEQUENCE [LARGE SCALE GENOMIC DNA]</scope>
    <source>
        <strain evidence="5 6">DSM 18936</strain>
    </source>
</reference>
<feature type="signal peptide" evidence="3">
    <location>
        <begin position="1"/>
        <end position="19"/>
    </location>
</feature>
<gene>
    <name evidence="5" type="ORF">BDK89_0204</name>
</gene>
<feature type="domain" description="Solute-binding protein family 3/N-terminal" evidence="4">
    <location>
        <begin position="80"/>
        <end position="313"/>
    </location>
</feature>
<proteinExistence type="predicted"/>
<dbReference type="RefSeq" id="WP_166657292.1">
    <property type="nucleotide sequence ID" value="NZ_SOAU01000001.1"/>
</dbReference>
<feature type="chain" id="PRO_5039005423" evidence="3">
    <location>
        <begin position="20"/>
        <end position="321"/>
    </location>
</feature>
<evidence type="ECO:0000313" key="6">
    <source>
        <dbReference type="Proteomes" id="UP000294558"/>
    </source>
</evidence>
<keyword evidence="1 3" id="KW-0732">Signal</keyword>
<feature type="compositionally biased region" description="Acidic residues" evidence="2">
    <location>
        <begin position="39"/>
        <end position="56"/>
    </location>
</feature>
<keyword evidence="6" id="KW-1185">Reference proteome</keyword>
<accession>A0A4R7HVV9</accession>
<dbReference type="Pfam" id="PF00497">
    <property type="entry name" value="SBP_bac_3"/>
    <property type="match status" value="1"/>
</dbReference>
<dbReference type="InterPro" id="IPR001638">
    <property type="entry name" value="Solute-binding_3/MltF_N"/>
</dbReference>
<dbReference type="AlphaFoldDB" id="A0A4R7HVV9"/>
<evidence type="ECO:0000256" key="3">
    <source>
        <dbReference type="SAM" id="SignalP"/>
    </source>
</evidence>
<dbReference type="PANTHER" id="PTHR35936:SF17">
    <property type="entry name" value="ARGININE-BINDING EXTRACELLULAR PROTEIN ARTP"/>
    <property type="match status" value="1"/>
</dbReference>
<dbReference type="EMBL" id="SOAU01000001">
    <property type="protein sequence ID" value="TDT14649.1"/>
    <property type="molecule type" value="Genomic_DNA"/>
</dbReference>
<name>A0A4R7HVV9_9ACTN</name>
<dbReference type="Gene3D" id="3.40.190.10">
    <property type="entry name" value="Periplasmic binding protein-like II"/>
    <property type="match status" value="2"/>
</dbReference>
<protein>
    <submittedName>
        <fullName evidence="5">Amino acid ABC transporter substrate-binding protein (PAAT family)</fullName>
    </submittedName>
</protein>
<evidence type="ECO:0000259" key="4">
    <source>
        <dbReference type="SMART" id="SM00062"/>
    </source>
</evidence>
<feature type="region of interest" description="Disordered" evidence="2">
    <location>
        <begin position="21"/>
        <end position="71"/>
    </location>
</feature>
<dbReference type="PROSITE" id="PS51257">
    <property type="entry name" value="PROKAR_LIPOPROTEIN"/>
    <property type="match status" value="1"/>
</dbReference>
<evidence type="ECO:0000256" key="2">
    <source>
        <dbReference type="SAM" id="MobiDB-lite"/>
    </source>
</evidence>
<feature type="compositionally biased region" description="Acidic residues" evidence="2">
    <location>
        <begin position="21"/>
        <end position="32"/>
    </location>
</feature>
<dbReference type="PANTHER" id="PTHR35936">
    <property type="entry name" value="MEMBRANE-BOUND LYTIC MUREIN TRANSGLYCOSYLASE F"/>
    <property type="match status" value="1"/>
</dbReference>
<evidence type="ECO:0000313" key="5">
    <source>
        <dbReference type="EMBL" id="TDT14649.1"/>
    </source>
</evidence>
<dbReference type="SUPFAM" id="SSF53850">
    <property type="entry name" value="Periplasmic binding protein-like II"/>
    <property type="match status" value="1"/>
</dbReference>
<comment type="caution">
    <text evidence="5">The sequence shown here is derived from an EMBL/GenBank/DDBJ whole genome shotgun (WGS) entry which is preliminary data.</text>
</comment>
<feature type="compositionally biased region" description="Low complexity" evidence="2">
    <location>
        <begin position="57"/>
        <end position="67"/>
    </location>
</feature>
<dbReference type="Proteomes" id="UP000294558">
    <property type="component" value="Unassembled WGS sequence"/>
</dbReference>
<evidence type="ECO:0000256" key="1">
    <source>
        <dbReference type="ARBA" id="ARBA00022729"/>
    </source>
</evidence>
<organism evidence="5 6">
    <name type="scientific">Ilumatobacter fluminis</name>
    <dbReference type="NCBI Taxonomy" id="467091"/>
    <lineage>
        <taxon>Bacteria</taxon>
        <taxon>Bacillati</taxon>
        <taxon>Actinomycetota</taxon>
        <taxon>Acidimicrobiia</taxon>
        <taxon>Acidimicrobiales</taxon>
        <taxon>Ilumatobacteraceae</taxon>
        <taxon>Ilumatobacter</taxon>
    </lineage>
</organism>